<dbReference type="RefSeq" id="WP_344211829.1">
    <property type="nucleotide sequence ID" value="NZ_BAAAOS010000017.1"/>
</dbReference>
<proteinExistence type="predicted"/>
<comment type="caution">
    <text evidence="2">The sequence shown here is derived from an EMBL/GenBank/DDBJ whole genome shotgun (WGS) entry which is preliminary data.</text>
</comment>
<protein>
    <recommendedName>
        <fullName evidence="4">DUF2568 domain-containing protein</fullName>
    </recommendedName>
</protein>
<accession>A0ABN2CVC6</accession>
<organism evidence="2 3">
    <name type="scientific">Kribbella sancticallisti</name>
    <dbReference type="NCBI Taxonomy" id="460087"/>
    <lineage>
        <taxon>Bacteria</taxon>
        <taxon>Bacillati</taxon>
        <taxon>Actinomycetota</taxon>
        <taxon>Actinomycetes</taxon>
        <taxon>Propionibacteriales</taxon>
        <taxon>Kribbellaceae</taxon>
        <taxon>Kribbella</taxon>
    </lineage>
</organism>
<name>A0ABN2CVC6_9ACTN</name>
<feature type="transmembrane region" description="Helical" evidence="1">
    <location>
        <begin position="35"/>
        <end position="56"/>
    </location>
</feature>
<evidence type="ECO:0000313" key="2">
    <source>
        <dbReference type="EMBL" id="GAA1565029.1"/>
    </source>
</evidence>
<feature type="transmembrane region" description="Helical" evidence="1">
    <location>
        <begin position="63"/>
        <end position="85"/>
    </location>
</feature>
<evidence type="ECO:0000313" key="3">
    <source>
        <dbReference type="Proteomes" id="UP001500393"/>
    </source>
</evidence>
<dbReference type="EMBL" id="BAAAOS010000017">
    <property type="protein sequence ID" value="GAA1565029.1"/>
    <property type="molecule type" value="Genomic_DNA"/>
</dbReference>
<keyword evidence="1" id="KW-0472">Membrane</keyword>
<keyword evidence="3" id="KW-1185">Reference proteome</keyword>
<feature type="transmembrane region" description="Helical" evidence="1">
    <location>
        <begin position="91"/>
        <end position="107"/>
    </location>
</feature>
<keyword evidence="1" id="KW-1133">Transmembrane helix</keyword>
<dbReference type="Proteomes" id="UP001500393">
    <property type="component" value="Unassembled WGS sequence"/>
</dbReference>
<dbReference type="Pfam" id="PF10823">
    <property type="entry name" value="DUF2568"/>
    <property type="match status" value="1"/>
</dbReference>
<gene>
    <name evidence="2" type="ORF">GCM10009789_18240</name>
</gene>
<evidence type="ECO:0000256" key="1">
    <source>
        <dbReference type="SAM" id="Phobius"/>
    </source>
</evidence>
<keyword evidence="1" id="KW-0812">Transmembrane</keyword>
<dbReference type="InterPro" id="IPR021214">
    <property type="entry name" value="DUF2568"/>
</dbReference>
<evidence type="ECO:0008006" key="4">
    <source>
        <dbReference type="Google" id="ProtNLM"/>
    </source>
</evidence>
<feature type="transmembrane region" description="Helical" evidence="1">
    <location>
        <begin position="12"/>
        <end position="29"/>
    </location>
</feature>
<sequence length="125" mass="13340">MFEVWRWSNLGLAFLLELAGLAIFAWWGWRTGNSTAISLLLAIGLPVLAATIWGLFAAPTANYGSPAVTATVKLTFLALAALALWSLDHRLLAATFVLVVAANVVVIRTGNLTPDTQALTSKFPS</sequence>
<reference evidence="2 3" key="1">
    <citation type="journal article" date="2019" name="Int. J. Syst. Evol. Microbiol.">
        <title>The Global Catalogue of Microorganisms (GCM) 10K type strain sequencing project: providing services to taxonomists for standard genome sequencing and annotation.</title>
        <authorList>
            <consortium name="The Broad Institute Genomics Platform"/>
            <consortium name="The Broad Institute Genome Sequencing Center for Infectious Disease"/>
            <person name="Wu L."/>
            <person name="Ma J."/>
        </authorList>
    </citation>
    <scope>NUCLEOTIDE SEQUENCE [LARGE SCALE GENOMIC DNA]</scope>
    <source>
        <strain evidence="2 3">JCM 14969</strain>
    </source>
</reference>